<keyword evidence="4" id="KW-0539">Nucleus</keyword>
<feature type="domain" description="F5/8 type C" evidence="5">
    <location>
        <begin position="12"/>
        <end position="108"/>
    </location>
</feature>
<dbReference type="Gene3D" id="2.60.120.260">
    <property type="entry name" value="Galactose-binding domain-like"/>
    <property type="match status" value="1"/>
</dbReference>
<dbReference type="KEGG" id="tad:TRIADDRAFT_22604"/>
<dbReference type="InterPro" id="IPR000421">
    <property type="entry name" value="FA58C"/>
</dbReference>
<dbReference type="EMBL" id="DS985243">
    <property type="protein sequence ID" value="EDV26814.1"/>
    <property type="molecule type" value="Genomic_DNA"/>
</dbReference>
<dbReference type="HOGENOM" id="CLU_133965_0_0_1"/>
<dbReference type="Proteomes" id="UP000009022">
    <property type="component" value="Unassembled WGS sequence"/>
</dbReference>
<comment type="similarity">
    <text evidence="2">Belongs to the NR2C2AP family.</text>
</comment>
<keyword evidence="7" id="KW-1185">Reference proteome</keyword>
<dbReference type="SUPFAM" id="SSF49785">
    <property type="entry name" value="Galactose-binding domain-like"/>
    <property type="match status" value="1"/>
</dbReference>
<dbReference type="InParanoid" id="B3RR45"/>
<evidence type="ECO:0000256" key="1">
    <source>
        <dbReference type="ARBA" id="ARBA00004123"/>
    </source>
</evidence>
<dbReference type="OMA" id="FFGRITV"/>
<dbReference type="RefSeq" id="XP_002110810.1">
    <property type="nucleotide sequence ID" value="XM_002110774.1"/>
</dbReference>
<dbReference type="InterPro" id="IPR008979">
    <property type="entry name" value="Galactose-bd-like_sf"/>
</dbReference>
<feature type="non-terminal residue" evidence="6">
    <location>
        <position position="1"/>
    </location>
</feature>
<evidence type="ECO:0000313" key="6">
    <source>
        <dbReference type="EMBL" id="EDV26814.1"/>
    </source>
</evidence>
<evidence type="ECO:0000313" key="7">
    <source>
        <dbReference type="Proteomes" id="UP000009022"/>
    </source>
</evidence>
<protein>
    <recommendedName>
        <fullName evidence="3">Nuclear receptor 2C2-associated protein</fullName>
    </recommendedName>
</protein>
<dbReference type="AlphaFoldDB" id="B3RR45"/>
<dbReference type="FunFam" id="2.60.120.260:FF:000070">
    <property type="entry name" value="Nuclear receptor 2C2-associated protein"/>
    <property type="match status" value="1"/>
</dbReference>
<evidence type="ECO:0000256" key="2">
    <source>
        <dbReference type="ARBA" id="ARBA00009556"/>
    </source>
</evidence>
<proteinExistence type="inferred from homology"/>
<dbReference type="eggNOG" id="ENOG502RZAY">
    <property type="taxonomic scope" value="Eukaryota"/>
</dbReference>
<dbReference type="OrthoDB" id="10052260at2759"/>
<accession>B3RR45</accession>
<dbReference type="CTD" id="6752023"/>
<dbReference type="GeneID" id="6752023"/>
<dbReference type="Pfam" id="PF00754">
    <property type="entry name" value="F5_F8_type_C"/>
    <property type="match status" value="1"/>
</dbReference>
<evidence type="ECO:0000256" key="4">
    <source>
        <dbReference type="ARBA" id="ARBA00023242"/>
    </source>
</evidence>
<gene>
    <name evidence="6" type="ORF">TRIADDRAFT_22604</name>
</gene>
<organism evidence="6 7">
    <name type="scientific">Trichoplax adhaerens</name>
    <name type="common">Trichoplax reptans</name>
    <dbReference type="NCBI Taxonomy" id="10228"/>
    <lineage>
        <taxon>Eukaryota</taxon>
        <taxon>Metazoa</taxon>
        <taxon>Placozoa</taxon>
        <taxon>Uniplacotomia</taxon>
        <taxon>Trichoplacea</taxon>
        <taxon>Trichoplacidae</taxon>
        <taxon>Trichoplax</taxon>
    </lineage>
</organism>
<dbReference type="FunCoup" id="B3RR45">
    <property type="interactions" value="221"/>
</dbReference>
<dbReference type="PhylomeDB" id="B3RR45"/>
<evidence type="ECO:0000256" key="3">
    <source>
        <dbReference type="ARBA" id="ARBA00019956"/>
    </source>
</evidence>
<reference evidence="6 7" key="1">
    <citation type="journal article" date="2008" name="Nature">
        <title>The Trichoplax genome and the nature of placozoans.</title>
        <authorList>
            <person name="Srivastava M."/>
            <person name="Begovic E."/>
            <person name="Chapman J."/>
            <person name="Putnam N.H."/>
            <person name="Hellsten U."/>
            <person name="Kawashima T."/>
            <person name="Kuo A."/>
            <person name="Mitros T."/>
            <person name="Salamov A."/>
            <person name="Carpenter M.L."/>
            <person name="Signorovitch A.Y."/>
            <person name="Moreno M.A."/>
            <person name="Kamm K."/>
            <person name="Grimwood J."/>
            <person name="Schmutz J."/>
            <person name="Shapiro H."/>
            <person name="Grigoriev I.V."/>
            <person name="Buss L.W."/>
            <person name="Schierwater B."/>
            <person name="Dellaporta S.L."/>
            <person name="Rokhsar D.S."/>
        </authorList>
    </citation>
    <scope>NUCLEOTIDE SEQUENCE [LARGE SCALE GENOMIC DNA]</scope>
    <source>
        <strain evidence="6 7">Grell-BS-1999</strain>
    </source>
</reference>
<dbReference type="GO" id="GO:0005634">
    <property type="term" value="C:nucleus"/>
    <property type="evidence" value="ECO:0007669"/>
    <property type="project" value="UniProtKB-SubCell"/>
</dbReference>
<sequence>RVSSVLNRAIKSYGKNFMFDGNDETCWNSDQGSPQYIMMAFDARVKISSVGIQFQGGFAGKECRLEGGLDSKNLHHLQDFYPKDINSYQIFDGSASEEIEYLKIIFTSSSDFFGRITIYKLDVLGNVCE</sequence>
<comment type="subcellular location">
    <subcellularLocation>
        <location evidence="1">Nucleus</location>
    </subcellularLocation>
</comment>
<evidence type="ECO:0000259" key="5">
    <source>
        <dbReference type="Pfam" id="PF00754"/>
    </source>
</evidence>
<name>B3RR45_TRIAD</name>
<dbReference type="STRING" id="10228.B3RR45"/>